<proteinExistence type="predicted"/>
<name>A0AAU9QGY5_9VIBR</name>
<evidence type="ECO:0000313" key="3">
    <source>
        <dbReference type="Proteomes" id="UP001295462"/>
    </source>
</evidence>
<dbReference type="Proteomes" id="UP001295462">
    <property type="component" value="Unassembled WGS sequence"/>
</dbReference>
<keyword evidence="1" id="KW-0812">Transmembrane</keyword>
<evidence type="ECO:0000313" key="2">
    <source>
        <dbReference type="EMBL" id="CAH1576945.1"/>
    </source>
</evidence>
<dbReference type="EMBL" id="CAKMUD010000046">
    <property type="protein sequence ID" value="CAH1576945.1"/>
    <property type="molecule type" value="Genomic_DNA"/>
</dbReference>
<organism evidence="2 3">
    <name type="scientific">Vibrio jasicida</name>
    <dbReference type="NCBI Taxonomy" id="766224"/>
    <lineage>
        <taxon>Bacteria</taxon>
        <taxon>Pseudomonadati</taxon>
        <taxon>Pseudomonadota</taxon>
        <taxon>Gammaproteobacteria</taxon>
        <taxon>Vibrionales</taxon>
        <taxon>Vibrionaceae</taxon>
        <taxon>Vibrio</taxon>
    </lineage>
</organism>
<accession>A0AAU9QGY5</accession>
<keyword evidence="1" id="KW-1133">Transmembrane helix</keyword>
<gene>
    <name evidence="2" type="ORF">THF1A12_140084</name>
</gene>
<keyword evidence="1" id="KW-0472">Membrane</keyword>
<sequence>MKMNEFSKIVLLILIFLIKTVYYSAITYTKLMAFSLKANDFTP</sequence>
<dbReference type="AlphaFoldDB" id="A0AAU9QGY5"/>
<comment type="caution">
    <text evidence="2">The sequence shown here is derived from an EMBL/GenBank/DDBJ whole genome shotgun (WGS) entry which is preliminary data.</text>
</comment>
<protein>
    <submittedName>
        <fullName evidence="2">Uncharacterized protein</fullName>
    </submittedName>
</protein>
<reference evidence="2" key="1">
    <citation type="submission" date="2022-01" db="EMBL/GenBank/DDBJ databases">
        <authorList>
            <person name="Lagorce A."/>
        </authorList>
    </citation>
    <scope>NUCLEOTIDE SEQUENCE</scope>
    <source>
        <strain evidence="2">Th15_F1_A12</strain>
    </source>
</reference>
<feature type="transmembrane region" description="Helical" evidence="1">
    <location>
        <begin position="6"/>
        <end position="25"/>
    </location>
</feature>
<evidence type="ECO:0000256" key="1">
    <source>
        <dbReference type="SAM" id="Phobius"/>
    </source>
</evidence>